<dbReference type="Proteomes" id="UP001054889">
    <property type="component" value="Unassembled WGS sequence"/>
</dbReference>
<dbReference type="AlphaFoldDB" id="A0AAV5BG09"/>
<accession>A0AAV5BG09</accession>
<sequence length="211" mass="22156">MAPILPRRPALSDGGASSGSASAIVAGAASGYHVLRIDGYSLTKSNVPNGQCCADYVSLFLSLKESVAGSVMAQLEFSFIDQVELQKPSHLCKLSESTFHAVSSLSGIREKFVKKKVTRALGSPQKTTASRSGATFVVCRQATRRGCQASIFLRCGARRPTASSTSQSPHGGEDRALNVCSKSGTRSSEAHRCVLAAGTVTGFLLQGFLAR</sequence>
<reference evidence="2" key="1">
    <citation type="journal article" date="2018" name="DNA Res.">
        <title>Multiple hybrid de novo genome assembly of finger millet, an orphan allotetraploid crop.</title>
        <authorList>
            <person name="Hatakeyama M."/>
            <person name="Aluri S."/>
            <person name="Balachadran M.T."/>
            <person name="Sivarajan S.R."/>
            <person name="Patrignani A."/>
            <person name="Gruter S."/>
            <person name="Poveda L."/>
            <person name="Shimizu-Inatsugi R."/>
            <person name="Baeten J."/>
            <person name="Francoijs K.J."/>
            <person name="Nataraja K.N."/>
            <person name="Reddy Y.A.N."/>
            <person name="Phadnis S."/>
            <person name="Ravikumar R.L."/>
            <person name="Schlapbach R."/>
            <person name="Sreeman S.M."/>
            <person name="Shimizu K.K."/>
        </authorList>
    </citation>
    <scope>NUCLEOTIDE SEQUENCE</scope>
</reference>
<protein>
    <submittedName>
        <fullName evidence="2">Uncharacterized protein</fullName>
    </submittedName>
</protein>
<evidence type="ECO:0000313" key="2">
    <source>
        <dbReference type="EMBL" id="GJM84580.1"/>
    </source>
</evidence>
<dbReference type="EMBL" id="BQKI01000001">
    <property type="protein sequence ID" value="GJM84580.1"/>
    <property type="molecule type" value="Genomic_DNA"/>
</dbReference>
<evidence type="ECO:0000256" key="1">
    <source>
        <dbReference type="SAM" id="MobiDB-lite"/>
    </source>
</evidence>
<keyword evidence="3" id="KW-1185">Reference proteome</keyword>
<organism evidence="2 3">
    <name type="scientific">Eleusine coracana subsp. coracana</name>
    <dbReference type="NCBI Taxonomy" id="191504"/>
    <lineage>
        <taxon>Eukaryota</taxon>
        <taxon>Viridiplantae</taxon>
        <taxon>Streptophyta</taxon>
        <taxon>Embryophyta</taxon>
        <taxon>Tracheophyta</taxon>
        <taxon>Spermatophyta</taxon>
        <taxon>Magnoliopsida</taxon>
        <taxon>Liliopsida</taxon>
        <taxon>Poales</taxon>
        <taxon>Poaceae</taxon>
        <taxon>PACMAD clade</taxon>
        <taxon>Chloridoideae</taxon>
        <taxon>Cynodonteae</taxon>
        <taxon>Eleusininae</taxon>
        <taxon>Eleusine</taxon>
    </lineage>
</organism>
<reference evidence="2" key="2">
    <citation type="submission" date="2021-12" db="EMBL/GenBank/DDBJ databases">
        <title>Resequencing data analysis of finger millet.</title>
        <authorList>
            <person name="Hatakeyama M."/>
            <person name="Aluri S."/>
            <person name="Balachadran M.T."/>
            <person name="Sivarajan S.R."/>
            <person name="Poveda L."/>
            <person name="Shimizu-Inatsugi R."/>
            <person name="Schlapbach R."/>
            <person name="Sreeman S.M."/>
            <person name="Shimizu K.K."/>
        </authorList>
    </citation>
    <scope>NUCLEOTIDE SEQUENCE</scope>
</reference>
<comment type="caution">
    <text evidence="2">The sequence shown here is derived from an EMBL/GenBank/DDBJ whole genome shotgun (WGS) entry which is preliminary data.</text>
</comment>
<gene>
    <name evidence="2" type="primary">ga00263</name>
    <name evidence="2" type="ORF">PR202_ga00263</name>
</gene>
<dbReference type="SUPFAM" id="SSF49599">
    <property type="entry name" value="TRAF domain-like"/>
    <property type="match status" value="1"/>
</dbReference>
<feature type="region of interest" description="Disordered" evidence="1">
    <location>
        <begin position="160"/>
        <end position="180"/>
    </location>
</feature>
<dbReference type="CDD" id="cd00121">
    <property type="entry name" value="MATH"/>
    <property type="match status" value="1"/>
</dbReference>
<proteinExistence type="predicted"/>
<name>A0AAV5BG09_ELECO</name>
<dbReference type="InterPro" id="IPR002083">
    <property type="entry name" value="MATH/TRAF_dom"/>
</dbReference>
<evidence type="ECO:0000313" key="3">
    <source>
        <dbReference type="Proteomes" id="UP001054889"/>
    </source>
</evidence>